<accession>A0A0T9QQE5</accession>
<evidence type="ECO:0000313" key="2">
    <source>
        <dbReference type="Proteomes" id="UP000041882"/>
    </source>
</evidence>
<organism evidence="1 2">
    <name type="scientific">Yersinia thracica</name>
    <dbReference type="NCBI Taxonomy" id="2890319"/>
    <lineage>
        <taxon>Bacteria</taxon>
        <taxon>Pseudomonadati</taxon>
        <taxon>Pseudomonadota</taxon>
        <taxon>Gammaproteobacteria</taxon>
        <taxon>Enterobacterales</taxon>
        <taxon>Yersiniaceae</taxon>
        <taxon>Yersinia</taxon>
    </lineage>
</organism>
<dbReference type="AlphaFoldDB" id="A0A0T9QQE5"/>
<gene>
    <name evidence="1" type="ORF">ERS008472_03596</name>
</gene>
<sequence>MIATHATELLSKPTLNRLINTSASWAFHALKQKHPALFLATIATVAGCSSVLKYACRKNTPNRSFFIQTNVHRITLLTSCYNAQLLSALSKCYSASCYNDIKPFLQPYSILSYTGSLEYINTDYNQNYAAHHHFFSSRV</sequence>
<evidence type="ECO:0000313" key="1">
    <source>
        <dbReference type="EMBL" id="CNI23198.1"/>
    </source>
</evidence>
<reference evidence="2" key="1">
    <citation type="submission" date="2015-03" db="EMBL/GenBank/DDBJ databases">
        <authorList>
            <consortium name="Pathogen Informatics"/>
            <person name="Murphy D."/>
        </authorList>
    </citation>
    <scope>NUCLEOTIDE SEQUENCE [LARGE SCALE GENOMIC DNA]</scope>
    <source>
        <strain evidence="2">IP6945</strain>
    </source>
</reference>
<dbReference type="Proteomes" id="UP000041882">
    <property type="component" value="Unassembled WGS sequence"/>
</dbReference>
<dbReference type="EMBL" id="CQAW01000021">
    <property type="protein sequence ID" value="CNI23198.1"/>
    <property type="molecule type" value="Genomic_DNA"/>
</dbReference>
<protein>
    <submittedName>
        <fullName evidence="1">Uncharacterized protein</fullName>
    </submittedName>
</protein>
<proteinExistence type="predicted"/>
<keyword evidence="2" id="KW-1185">Reference proteome</keyword>
<name>A0A0T9QQE5_9GAMM</name>